<organism evidence="2 3">
    <name type="scientific">Paenibacillus alginolyticus</name>
    <dbReference type="NCBI Taxonomy" id="59839"/>
    <lineage>
        <taxon>Bacteria</taxon>
        <taxon>Bacillati</taxon>
        <taxon>Bacillota</taxon>
        <taxon>Bacilli</taxon>
        <taxon>Bacillales</taxon>
        <taxon>Paenibacillaceae</taxon>
        <taxon>Paenibacillus</taxon>
    </lineage>
</organism>
<accession>A0ABT4GEW5</accession>
<dbReference type="Pfam" id="PF06182">
    <property type="entry name" value="ABC2_membrane_6"/>
    <property type="match status" value="1"/>
</dbReference>
<dbReference type="PANTHER" id="PTHR36833:SF2">
    <property type="entry name" value="SLR0610 PROTEIN"/>
    <property type="match status" value="1"/>
</dbReference>
<keyword evidence="1" id="KW-1133">Transmembrane helix</keyword>
<feature type="transmembrane region" description="Helical" evidence="1">
    <location>
        <begin position="146"/>
        <end position="164"/>
    </location>
</feature>
<proteinExistence type="predicted"/>
<keyword evidence="1" id="KW-0812">Transmembrane</keyword>
<feature type="transmembrane region" description="Helical" evidence="1">
    <location>
        <begin position="26"/>
        <end position="48"/>
    </location>
</feature>
<protein>
    <submittedName>
        <fullName evidence="2">ABC-2 family transporter protein</fullName>
    </submittedName>
</protein>
<comment type="caution">
    <text evidence="2">The sequence shown here is derived from an EMBL/GenBank/DDBJ whole genome shotgun (WGS) entry which is preliminary data.</text>
</comment>
<feature type="transmembrane region" description="Helical" evidence="1">
    <location>
        <begin position="200"/>
        <end position="220"/>
    </location>
</feature>
<dbReference type="RefSeq" id="WP_029193474.1">
    <property type="nucleotide sequence ID" value="NZ_JAMDMW010000012.1"/>
</dbReference>
<feature type="transmembrane region" description="Helical" evidence="1">
    <location>
        <begin position="116"/>
        <end position="134"/>
    </location>
</feature>
<sequence>MIKYLRLFREFMRACLVEEFEYRANFAANLLSTVFWLFMAILTVQLYFYRTQEIGGWGFYEVLVLLGIFNAVHGFIEFILQPNMSRLVSHIRKGTLDFILTKPVDSQFYISFRHLVFWRVTDIILGFGLTAYALWELDAIPSIAGLIRFVIVFLASLVVVYSLWMGMMMFSFWAVKVDNLSYLFSSFFETARFPVSVYKGVLRFALTYIFPIAFITTFPASALIGRISGWEVVWSVGIAMIFFGLTRVLWKIALRHYTSASS</sequence>
<gene>
    <name evidence="2" type="ORF">M5X19_17565</name>
</gene>
<evidence type="ECO:0000313" key="2">
    <source>
        <dbReference type="EMBL" id="MCY9694701.1"/>
    </source>
</evidence>
<feature type="transmembrane region" description="Helical" evidence="1">
    <location>
        <begin position="232"/>
        <end position="250"/>
    </location>
</feature>
<keyword evidence="1" id="KW-0472">Membrane</keyword>
<evidence type="ECO:0000256" key="1">
    <source>
        <dbReference type="SAM" id="Phobius"/>
    </source>
</evidence>
<dbReference type="EMBL" id="JAMDMX010000054">
    <property type="protein sequence ID" value="MCY9694701.1"/>
    <property type="molecule type" value="Genomic_DNA"/>
</dbReference>
<reference evidence="2 3" key="1">
    <citation type="submission" date="2022-05" db="EMBL/GenBank/DDBJ databases">
        <title>Genome Sequencing of Bee-Associated Microbes.</title>
        <authorList>
            <person name="Dunlap C."/>
        </authorList>
    </citation>
    <scope>NUCLEOTIDE SEQUENCE [LARGE SCALE GENOMIC DNA]</scope>
    <source>
        <strain evidence="2 3">NRRL B-14421</strain>
    </source>
</reference>
<keyword evidence="3" id="KW-1185">Reference proteome</keyword>
<dbReference type="PANTHER" id="PTHR36833">
    <property type="entry name" value="SLR0610 PROTEIN-RELATED"/>
    <property type="match status" value="1"/>
</dbReference>
<evidence type="ECO:0000313" key="3">
    <source>
        <dbReference type="Proteomes" id="UP001527099"/>
    </source>
</evidence>
<dbReference type="InterPro" id="IPR010390">
    <property type="entry name" value="ABC-2_transporter-like"/>
</dbReference>
<feature type="transmembrane region" description="Helical" evidence="1">
    <location>
        <begin position="60"/>
        <end position="80"/>
    </location>
</feature>
<dbReference type="Proteomes" id="UP001527099">
    <property type="component" value="Unassembled WGS sequence"/>
</dbReference>
<name>A0ABT4GEW5_9BACL</name>